<feature type="compositionally biased region" description="Basic and acidic residues" evidence="2">
    <location>
        <begin position="94"/>
        <end position="114"/>
    </location>
</feature>
<reference evidence="3 4" key="1">
    <citation type="submission" date="2015-02" db="EMBL/GenBank/DDBJ databases">
        <title>Single-cell genomics of uncultivated deep-branching MTB reveals a conserved set of magnetosome genes.</title>
        <authorList>
            <person name="Kolinko S."/>
            <person name="Richter M."/>
            <person name="Glockner F.O."/>
            <person name="Brachmann A."/>
            <person name="Schuler D."/>
        </authorList>
    </citation>
    <scope>NUCLEOTIDE SEQUENCE [LARGE SCALE GENOMIC DNA]</scope>
    <source>
        <strain evidence="3">TM-1</strain>
    </source>
</reference>
<dbReference type="HAMAP" id="MF_01503">
    <property type="entry name" value="RemA"/>
    <property type="match status" value="1"/>
</dbReference>
<dbReference type="PANTHER" id="PTHR38449:SF1">
    <property type="entry name" value="REGULATORY PROTEIN SSL2874-RELATED"/>
    <property type="match status" value="1"/>
</dbReference>
<comment type="similarity">
    <text evidence="1">Belongs to the RemA family.</text>
</comment>
<dbReference type="Pfam" id="PF04025">
    <property type="entry name" value="RemA-like"/>
    <property type="match status" value="1"/>
</dbReference>
<name>A0A0F3GJM0_9BACT</name>
<comment type="caution">
    <text evidence="3">The sequence shown here is derived from an EMBL/GenBank/DDBJ whole genome shotgun (WGS) entry which is preliminary data.</text>
</comment>
<protein>
    <recommendedName>
        <fullName evidence="1">Putative regulatory protein MBAV_005797</fullName>
    </recommendedName>
</protein>
<evidence type="ECO:0000256" key="2">
    <source>
        <dbReference type="SAM" id="MobiDB-lite"/>
    </source>
</evidence>
<dbReference type="Proteomes" id="UP000033423">
    <property type="component" value="Unassembled WGS sequence"/>
</dbReference>
<evidence type="ECO:0000313" key="3">
    <source>
        <dbReference type="EMBL" id="KJU82022.1"/>
    </source>
</evidence>
<dbReference type="PATRIC" id="fig|29290.4.peg.7657"/>
<accession>A0A0F3GJM0</accession>
<dbReference type="NCBIfam" id="NF003315">
    <property type="entry name" value="PRK04323.1"/>
    <property type="match status" value="1"/>
</dbReference>
<dbReference type="PANTHER" id="PTHR38449">
    <property type="entry name" value="REGULATORY PROTEIN TM_1690-RELATED"/>
    <property type="match status" value="1"/>
</dbReference>
<keyword evidence="4" id="KW-1185">Reference proteome</keyword>
<organism evidence="3 4">
    <name type="scientific">Candidatus Magnetobacterium bavaricum</name>
    <dbReference type="NCBI Taxonomy" id="29290"/>
    <lineage>
        <taxon>Bacteria</taxon>
        <taxon>Pseudomonadati</taxon>
        <taxon>Nitrospirota</taxon>
        <taxon>Thermodesulfovibrionia</taxon>
        <taxon>Thermodesulfovibrionales</taxon>
        <taxon>Candidatus Magnetobacteriaceae</taxon>
        <taxon>Candidatus Magnetobacterium</taxon>
    </lineage>
</organism>
<evidence type="ECO:0000313" key="4">
    <source>
        <dbReference type="Proteomes" id="UP000033423"/>
    </source>
</evidence>
<sequence>MKKANNGPLLINIGFGNVISANKVVTVLTSVSAPMKRLREEAKKIGKLIDATEGRRTRSIIITDSDHVILSALQTETLAQRLMSQASPDTEPETELKRPADGKKEKKEAKPTAR</sequence>
<feature type="region of interest" description="Disordered" evidence="2">
    <location>
        <begin position="80"/>
        <end position="114"/>
    </location>
</feature>
<evidence type="ECO:0000256" key="1">
    <source>
        <dbReference type="HAMAP-Rule" id="MF_01503"/>
    </source>
</evidence>
<dbReference type="InterPro" id="IPR007169">
    <property type="entry name" value="RemA-like"/>
</dbReference>
<dbReference type="AlphaFoldDB" id="A0A0F3GJM0"/>
<proteinExistence type="inferred from homology"/>
<dbReference type="EMBL" id="LACI01002446">
    <property type="protein sequence ID" value="KJU82022.1"/>
    <property type="molecule type" value="Genomic_DNA"/>
</dbReference>
<gene>
    <name evidence="3" type="ORF">MBAV_005797</name>
</gene>